<evidence type="ECO:0000313" key="2">
    <source>
        <dbReference type="EMBL" id="ASN03530.1"/>
    </source>
</evidence>
<dbReference type="Gene3D" id="3.40.630.30">
    <property type="match status" value="1"/>
</dbReference>
<dbReference type="InterPro" id="IPR000182">
    <property type="entry name" value="GNAT_dom"/>
</dbReference>
<dbReference type="SUPFAM" id="SSF55729">
    <property type="entry name" value="Acyl-CoA N-acyltransferases (Nat)"/>
    <property type="match status" value="1"/>
</dbReference>
<dbReference type="PANTHER" id="PTHR43617">
    <property type="entry name" value="L-AMINO ACID N-ACETYLTRANSFERASE"/>
    <property type="match status" value="1"/>
</dbReference>
<dbReference type="Pfam" id="PF00583">
    <property type="entry name" value="Acetyltransf_1"/>
    <property type="match status" value="1"/>
</dbReference>
<dbReference type="CDD" id="cd04301">
    <property type="entry name" value="NAT_SF"/>
    <property type="match status" value="1"/>
</dbReference>
<dbReference type="InterPro" id="IPR050276">
    <property type="entry name" value="MshD_Acetyltransferase"/>
</dbReference>
<evidence type="ECO:0000313" key="3">
    <source>
        <dbReference type="Proteomes" id="UP000204391"/>
    </source>
</evidence>
<reference evidence="2 3" key="1">
    <citation type="journal article" date="2003" name="Int. J. Syst. Evol. Microbiol.">
        <title>Virgibacillus carmonensis sp. nov., Virgibacillus necropolis sp. nov. and Virgibacillus picturae sp. nov., three novel species isolated from deteriorated mural paintings, transfer of the species of the genus salibacillus to Virgibacillus, as Virgibacillus marismortui comb. nov. and Virgibacillus salexigens comb. nov., and emended description of the genus Virgibacillus.</title>
        <authorList>
            <person name="Heyrman J."/>
            <person name="Logan N.A."/>
            <person name="Busse H.J."/>
            <person name="Balcaen A."/>
            <person name="Lebbe L."/>
            <person name="Rodriguez-Diaz M."/>
            <person name="Swings J."/>
            <person name="De Vos P."/>
        </authorList>
    </citation>
    <scope>NUCLEOTIDE SEQUENCE [LARGE SCALE GENOMIC DNA]</scope>
    <source>
        <strain evidence="2 3">LMG 19488</strain>
    </source>
</reference>
<accession>A0A221M7B6</accession>
<dbReference type="PROSITE" id="PS51186">
    <property type="entry name" value="GNAT"/>
    <property type="match status" value="1"/>
</dbReference>
<dbReference type="AlphaFoldDB" id="A0A221M7B6"/>
<dbReference type="EMBL" id="CP022437">
    <property type="protein sequence ID" value="ASN03530.1"/>
    <property type="molecule type" value="Genomic_DNA"/>
</dbReference>
<gene>
    <name evidence="2" type="ORF">CFK40_00080</name>
</gene>
<sequence>MISNLDLHDETEMKSILKIQLLAYQVEAKLIEFDGIPQLKDTAESIRACTETFLGYRWEGSLVGFLSYEVSGNEIDICRLVVHPSYFRKGIASSLLEFVLNENTELNRFTVSTGSKNIPAITLYKRFGFESYQEVPVAPGIYINLLERKNEERP</sequence>
<dbReference type="OrthoDB" id="46888at2"/>
<dbReference type="RefSeq" id="WP_089530104.1">
    <property type="nucleotide sequence ID" value="NZ_CP022437.1"/>
</dbReference>
<dbReference type="InterPro" id="IPR016181">
    <property type="entry name" value="Acyl_CoA_acyltransferase"/>
</dbReference>
<dbReference type="GO" id="GO:0016747">
    <property type="term" value="F:acyltransferase activity, transferring groups other than amino-acyl groups"/>
    <property type="evidence" value="ECO:0007669"/>
    <property type="project" value="InterPro"/>
</dbReference>
<proteinExistence type="predicted"/>
<dbReference type="KEGG" id="vne:CFK40_00080"/>
<organism evidence="2 3">
    <name type="scientific">Virgibacillus necropolis</name>
    <dbReference type="NCBI Taxonomy" id="163877"/>
    <lineage>
        <taxon>Bacteria</taxon>
        <taxon>Bacillati</taxon>
        <taxon>Bacillota</taxon>
        <taxon>Bacilli</taxon>
        <taxon>Bacillales</taxon>
        <taxon>Bacillaceae</taxon>
        <taxon>Virgibacillus</taxon>
    </lineage>
</organism>
<keyword evidence="3" id="KW-1185">Reference proteome</keyword>
<protein>
    <submittedName>
        <fullName evidence="2">GNAT family N-acetyltransferase</fullName>
    </submittedName>
</protein>
<dbReference type="Proteomes" id="UP000204391">
    <property type="component" value="Chromosome"/>
</dbReference>
<feature type="domain" description="N-acetyltransferase" evidence="1">
    <location>
        <begin position="1"/>
        <end position="152"/>
    </location>
</feature>
<name>A0A221M7B6_9BACI</name>
<evidence type="ECO:0000259" key="1">
    <source>
        <dbReference type="PROSITE" id="PS51186"/>
    </source>
</evidence>
<keyword evidence="2" id="KW-0808">Transferase</keyword>